<dbReference type="InterPro" id="IPR024791">
    <property type="entry name" value="Cyt_c/ubiquinol_Oxase_su3"/>
</dbReference>
<evidence type="ECO:0000313" key="11">
    <source>
        <dbReference type="EMBL" id="KAG5335131.1"/>
    </source>
</evidence>
<feature type="domain" description="Heme-copper oxidase subunit III family profile" evidence="10">
    <location>
        <begin position="1"/>
        <end position="133"/>
    </location>
</feature>
<dbReference type="CDD" id="cd01665">
    <property type="entry name" value="Cyt_c_Oxidase_III"/>
    <property type="match status" value="1"/>
</dbReference>
<dbReference type="GO" id="GO:0004129">
    <property type="term" value="F:cytochrome-c oxidase activity"/>
    <property type="evidence" value="ECO:0007669"/>
    <property type="project" value="InterPro"/>
</dbReference>
<keyword evidence="7 9" id="KW-0472">Membrane</keyword>
<protein>
    <recommendedName>
        <fullName evidence="3 8">Cytochrome c oxidase subunit 3</fullName>
    </recommendedName>
</protein>
<dbReference type="Proteomes" id="UP000670152">
    <property type="component" value="Unassembled WGS sequence"/>
</dbReference>
<evidence type="ECO:0000256" key="2">
    <source>
        <dbReference type="ARBA" id="ARBA00010581"/>
    </source>
</evidence>
<dbReference type="InterPro" id="IPR013833">
    <property type="entry name" value="Cyt_c_oxidase_su3_a-hlx"/>
</dbReference>
<accession>A0A836K0L8</accession>
<keyword evidence="6 9" id="KW-1133">Transmembrane helix</keyword>
<feature type="non-terminal residue" evidence="11">
    <location>
        <position position="1"/>
    </location>
</feature>
<sequence length="133" mass="15333">WRDVLREVTFQGCHSTYVFKGIKIGIILFIISEIFFLSLFTHHSLINKNINERKNSLSLTIILGIYFSILQLIEYINSPFTIVDSIYGSTFFIAIGFHGIHVIIGTLFLIICFLRLNNLHFSAYHHFGFETAS</sequence>
<dbReference type="PANTHER" id="PTHR11403:SF7">
    <property type="entry name" value="CYTOCHROME C OXIDASE SUBUNIT 3"/>
    <property type="match status" value="1"/>
</dbReference>
<feature type="transmembrane region" description="Helical" evidence="9">
    <location>
        <begin position="91"/>
        <end position="114"/>
    </location>
</feature>
<evidence type="ECO:0000256" key="7">
    <source>
        <dbReference type="ARBA" id="ARBA00023136"/>
    </source>
</evidence>
<keyword evidence="4 8" id="KW-0812">Transmembrane</keyword>
<evidence type="ECO:0000256" key="5">
    <source>
        <dbReference type="ARBA" id="ARBA00022967"/>
    </source>
</evidence>
<keyword evidence="12" id="KW-1185">Reference proteome</keyword>
<dbReference type="SUPFAM" id="SSF81452">
    <property type="entry name" value="Cytochrome c oxidase subunit III-like"/>
    <property type="match status" value="1"/>
</dbReference>
<organism evidence="11 12">
    <name type="scientific">Acromyrmex heyeri</name>
    <dbReference type="NCBI Taxonomy" id="230685"/>
    <lineage>
        <taxon>Eukaryota</taxon>
        <taxon>Metazoa</taxon>
        <taxon>Ecdysozoa</taxon>
        <taxon>Arthropoda</taxon>
        <taxon>Hexapoda</taxon>
        <taxon>Insecta</taxon>
        <taxon>Pterygota</taxon>
        <taxon>Neoptera</taxon>
        <taxon>Endopterygota</taxon>
        <taxon>Hymenoptera</taxon>
        <taxon>Apocrita</taxon>
        <taxon>Aculeata</taxon>
        <taxon>Formicoidea</taxon>
        <taxon>Formicidae</taxon>
        <taxon>Myrmicinae</taxon>
        <taxon>Acromyrmex</taxon>
    </lineage>
</organism>
<evidence type="ECO:0000256" key="9">
    <source>
        <dbReference type="SAM" id="Phobius"/>
    </source>
</evidence>
<evidence type="ECO:0000256" key="3">
    <source>
        <dbReference type="ARBA" id="ARBA00015944"/>
    </source>
</evidence>
<evidence type="ECO:0000256" key="6">
    <source>
        <dbReference type="ARBA" id="ARBA00022989"/>
    </source>
</evidence>
<dbReference type="Pfam" id="PF00510">
    <property type="entry name" value="COX3"/>
    <property type="match status" value="1"/>
</dbReference>
<dbReference type="PROSITE" id="PS50253">
    <property type="entry name" value="COX3"/>
    <property type="match status" value="1"/>
</dbReference>
<dbReference type="GO" id="GO:0016020">
    <property type="term" value="C:membrane"/>
    <property type="evidence" value="ECO:0007669"/>
    <property type="project" value="UniProtKB-SubCell"/>
</dbReference>
<dbReference type="InterPro" id="IPR033945">
    <property type="entry name" value="Cyt_c_oxase_su3_dom"/>
</dbReference>
<keyword evidence="8" id="KW-0496">Mitochondrion</keyword>
<comment type="subcellular location">
    <subcellularLocation>
        <location evidence="1">Membrane</location>
        <topology evidence="1">Multi-pass membrane protein</topology>
    </subcellularLocation>
</comment>
<evidence type="ECO:0000313" key="12">
    <source>
        <dbReference type="Proteomes" id="UP000670152"/>
    </source>
</evidence>
<dbReference type="AlphaFoldDB" id="A0A836K0L8"/>
<keyword evidence="5" id="KW-1278">Translocase</keyword>
<comment type="function">
    <text evidence="8">Component of the cytochrome c oxidase, the last enzyme in the mitochondrial electron transport chain which drives oxidative phosphorylation. The respiratory chain contains 3 multisubunit complexes succinate dehydrogenase (complex II, CII), ubiquinol-cytochrome c oxidoreductase (cytochrome b-c1 complex, complex III, CIII) and cytochrome c oxidase (complex IV, CIV), that cooperate to transfer electrons derived from NADH and succinate to molecular oxygen, creating an electrochemical gradient over the inner membrane that drives transmembrane transport and the ATP synthase. Cytochrome c oxidase is the component of the respiratory chain that catalyzes the reduction of oxygen to water. Electrons originating from reduced cytochrome c in the intermembrane space (IMS) are transferred via the dinuclear copper A center (CU(A)) of subunit 2 and heme A of subunit 1 to the active site in subunit 1, a binuclear center (BNC) formed by heme A3 and copper B (CU(B)). The BNC reduces molecular oxygen to 2 water molecules using 4 electrons from cytochrome c in the IMS and 4 protons from the mitochondrial matrix.</text>
</comment>
<reference evidence="11 12" key="1">
    <citation type="submission" date="2020-02" db="EMBL/GenBank/DDBJ databases">
        <title>Relaxed selection underlies rapid genomic changes in the transitions from sociality to social parasitism in ants.</title>
        <authorList>
            <person name="Bi X."/>
        </authorList>
    </citation>
    <scope>NUCLEOTIDE SEQUENCE [LARGE SCALE GENOMIC DNA]</scope>
    <source>
        <strain evidence="11">BGI-DK2014b</strain>
        <tissue evidence="11">Whole body</tissue>
    </source>
</reference>
<dbReference type="OrthoDB" id="7692377at2759"/>
<dbReference type="GO" id="GO:0005739">
    <property type="term" value="C:mitochondrion"/>
    <property type="evidence" value="ECO:0007669"/>
    <property type="project" value="TreeGrafter"/>
</dbReference>
<evidence type="ECO:0000256" key="4">
    <source>
        <dbReference type="ARBA" id="ARBA00022692"/>
    </source>
</evidence>
<evidence type="ECO:0000256" key="1">
    <source>
        <dbReference type="ARBA" id="ARBA00004141"/>
    </source>
</evidence>
<dbReference type="InterPro" id="IPR000298">
    <property type="entry name" value="Cyt_c_oxidase-like_su3"/>
</dbReference>
<dbReference type="InterPro" id="IPR035973">
    <property type="entry name" value="Cyt_c_oxidase_su3-like_sf"/>
</dbReference>
<dbReference type="GO" id="GO:0006123">
    <property type="term" value="P:mitochondrial electron transport, cytochrome c to oxygen"/>
    <property type="evidence" value="ECO:0007669"/>
    <property type="project" value="TreeGrafter"/>
</dbReference>
<comment type="similarity">
    <text evidence="2 8">Belongs to the cytochrome c oxidase subunit 3 family.</text>
</comment>
<name>A0A836K0L8_9HYME</name>
<gene>
    <name evidence="11" type="primary">Coiii_5</name>
    <name evidence="11" type="ORF">G6Z77_0003852</name>
</gene>
<comment type="caution">
    <text evidence="11">The sequence shown here is derived from an EMBL/GenBank/DDBJ whole genome shotgun (WGS) entry which is preliminary data.</text>
</comment>
<dbReference type="EMBL" id="JAANIB010004162">
    <property type="protein sequence ID" value="KAG5335131.1"/>
    <property type="molecule type" value="Genomic_DNA"/>
</dbReference>
<dbReference type="PANTHER" id="PTHR11403">
    <property type="entry name" value="CYTOCHROME C OXIDASE SUBUNIT III"/>
    <property type="match status" value="1"/>
</dbReference>
<proteinExistence type="inferred from homology"/>
<dbReference type="Gene3D" id="1.20.120.80">
    <property type="entry name" value="Cytochrome c oxidase, subunit III, four-helix bundle"/>
    <property type="match status" value="1"/>
</dbReference>
<feature type="transmembrane region" description="Helical" evidence="9">
    <location>
        <begin position="57"/>
        <end position="76"/>
    </location>
</feature>
<evidence type="ECO:0000259" key="10">
    <source>
        <dbReference type="PROSITE" id="PS50253"/>
    </source>
</evidence>
<feature type="transmembrane region" description="Helical" evidence="9">
    <location>
        <begin position="24"/>
        <end position="45"/>
    </location>
</feature>
<feature type="non-terminal residue" evidence="11">
    <location>
        <position position="133"/>
    </location>
</feature>
<evidence type="ECO:0000256" key="8">
    <source>
        <dbReference type="RuleBase" id="RU003375"/>
    </source>
</evidence>